<organism evidence="1 2">
    <name type="scientific">Tachysurus vachellii</name>
    <name type="common">Darkbarbel catfish</name>
    <name type="synonym">Pelteobagrus vachellii</name>
    <dbReference type="NCBI Taxonomy" id="175792"/>
    <lineage>
        <taxon>Eukaryota</taxon>
        <taxon>Metazoa</taxon>
        <taxon>Chordata</taxon>
        <taxon>Craniata</taxon>
        <taxon>Vertebrata</taxon>
        <taxon>Euteleostomi</taxon>
        <taxon>Actinopterygii</taxon>
        <taxon>Neopterygii</taxon>
        <taxon>Teleostei</taxon>
        <taxon>Ostariophysi</taxon>
        <taxon>Siluriformes</taxon>
        <taxon>Bagridae</taxon>
        <taxon>Tachysurus</taxon>
    </lineage>
</organism>
<keyword evidence="2" id="KW-1185">Reference proteome</keyword>
<sequence length="87" mass="9192">MTTPLFEDELGGTEAEGFCKNSNEDPLDGMCGSFRLPCAPIVYLPSANSGPRLSLANCSIRFLALLFPAPGSLQLVLFSGQCGPLLL</sequence>
<gene>
    <name evidence="1" type="ORF">Q7C36_016485</name>
</gene>
<comment type="caution">
    <text evidence="1">The sequence shown here is derived from an EMBL/GenBank/DDBJ whole genome shotgun (WGS) entry which is preliminary data.</text>
</comment>
<name>A0AA88M6F8_TACVA</name>
<reference evidence="1" key="1">
    <citation type="submission" date="2023-08" db="EMBL/GenBank/DDBJ databases">
        <title>Pelteobagrus vachellii genome.</title>
        <authorList>
            <person name="Liu H."/>
        </authorList>
    </citation>
    <scope>NUCLEOTIDE SEQUENCE</scope>
    <source>
        <strain evidence="1">PRFRI_2022a</strain>
        <tissue evidence="1">Muscle</tissue>
    </source>
</reference>
<accession>A0AA88M6F8</accession>
<proteinExistence type="predicted"/>
<dbReference type="EMBL" id="JAVHJS010000017">
    <property type="protein sequence ID" value="KAK2831399.1"/>
    <property type="molecule type" value="Genomic_DNA"/>
</dbReference>
<dbReference type="AlphaFoldDB" id="A0AA88M6F8"/>
<dbReference type="Proteomes" id="UP001187315">
    <property type="component" value="Unassembled WGS sequence"/>
</dbReference>
<evidence type="ECO:0000313" key="1">
    <source>
        <dbReference type="EMBL" id="KAK2831399.1"/>
    </source>
</evidence>
<evidence type="ECO:0000313" key="2">
    <source>
        <dbReference type="Proteomes" id="UP001187315"/>
    </source>
</evidence>
<protein>
    <submittedName>
        <fullName evidence="1">Uncharacterized protein</fullName>
    </submittedName>
</protein>